<accession>A0ABX8SJ12</accession>
<dbReference type="InterPro" id="IPR025857">
    <property type="entry name" value="MacB_PCD"/>
</dbReference>
<keyword evidence="3 7" id="KW-0812">Transmembrane</keyword>
<dbReference type="InterPro" id="IPR003838">
    <property type="entry name" value="ABC3_permease_C"/>
</dbReference>
<evidence type="ECO:0000256" key="3">
    <source>
        <dbReference type="ARBA" id="ARBA00022692"/>
    </source>
</evidence>
<evidence type="ECO:0000259" key="8">
    <source>
        <dbReference type="Pfam" id="PF02687"/>
    </source>
</evidence>
<gene>
    <name evidence="10" type="ORF">KV203_04670</name>
</gene>
<feature type="domain" description="ABC3 transporter permease C-terminal" evidence="8">
    <location>
        <begin position="714"/>
        <end position="830"/>
    </location>
</feature>
<feature type="transmembrane region" description="Helical" evidence="7">
    <location>
        <begin position="758"/>
        <end position="780"/>
    </location>
</feature>
<dbReference type="InterPro" id="IPR050250">
    <property type="entry name" value="Macrolide_Exporter_MacB"/>
</dbReference>
<feature type="transmembrane region" description="Helical" evidence="7">
    <location>
        <begin position="353"/>
        <end position="372"/>
    </location>
</feature>
<organism evidence="10 11">
    <name type="scientific">Skermania pinensis</name>
    <dbReference type="NCBI Taxonomy" id="39122"/>
    <lineage>
        <taxon>Bacteria</taxon>
        <taxon>Bacillati</taxon>
        <taxon>Actinomycetota</taxon>
        <taxon>Actinomycetes</taxon>
        <taxon>Mycobacteriales</taxon>
        <taxon>Gordoniaceae</taxon>
        <taxon>Skermania</taxon>
    </lineage>
</organism>
<evidence type="ECO:0000256" key="2">
    <source>
        <dbReference type="ARBA" id="ARBA00022475"/>
    </source>
</evidence>
<dbReference type="EMBL" id="CP079105">
    <property type="protein sequence ID" value="QXQ15676.1"/>
    <property type="molecule type" value="Genomic_DNA"/>
</dbReference>
<feature type="transmembrane region" description="Helical" evidence="7">
    <location>
        <begin position="311"/>
        <end position="333"/>
    </location>
</feature>
<evidence type="ECO:0000259" key="9">
    <source>
        <dbReference type="Pfam" id="PF12704"/>
    </source>
</evidence>
<feature type="domain" description="MacB-like periplasmic core" evidence="9">
    <location>
        <begin position="483"/>
        <end position="680"/>
    </location>
</feature>
<evidence type="ECO:0000256" key="7">
    <source>
        <dbReference type="SAM" id="Phobius"/>
    </source>
</evidence>
<evidence type="ECO:0000313" key="10">
    <source>
        <dbReference type="EMBL" id="QXQ15676.1"/>
    </source>
</evidence>
<name>A0ABX8SJ12_9ACTN</name>
<evidence type="ECO:0000256" key="6">
    <source>
        <dbReference type="ARBA" id="ARBA00038076"/>
    </source>
</evidence>
<dbReference type="Proteomes" id="UP000887023">
    <property type="component" value="Chromosome"/>
</dbReference>
<evidence type="ECO:0000256" key="1">
    <source>
        <dbReference type="ARBA" id="ARBA00004651"/>
    </source>
</evidence>
<sequence length="837" mass="85526">MRKVSLRNLAAHKVRLVLTVLSVVLGTAFVAGSLIFTDTLQRTFDGVFGDVAAGVDVRVAGPDQRAAGVPLADLPTIADTPGVRSVAPAEIGQVVLLTPGGTAVQAGGAQSVGEAYLPPDQALAESPEFVVGSPPSRPGEIAINRSAADRSGLSVGAQTKVLVPAVGLQEVTLTGIYRSDLDTGGYVGVLFAQAQARDLFTDGEHVAYVDVAATPGTDRTQLRDRLADRFPDLTVRDGDQVRAELQGRIGDALQFVNYFLLAFGAIALLVGTFIIYNTFAMIVAQRLGELALLRAIGASRGQIGRSVVGEALVVGIIGSLLGLAGGVGLAYVLSGVLNAFGVGLPTGTLRLPPSAAAVTVLVGVLVTTLSAYGPARRAAKIPPVAAMRAEFAGGDDSLRQRTVGGIVLAVLGIVLAGWGARSVGAGAATTVGIGALCLIVAVLLAAPALARRVLGGLGAVPARLFGVVGRLARGNAVRNPRRSAATAFALTLGLMLVAAIGTLGASAKASVDAAVDTGVRADYVLTGPQLVGLPPAAAASAARVPGVAEVVAMHLVSATTGDGSAVTGVAFRGPLGDVVTVRTVAGSAELGDDGMLVSQQTSTARGWRVGDTVTLNGYGGQRVTQRVTGVYADTPILGDWVVPDQVYTAMTPANQRVDLIALVRAAPGTDPAELRAPLEAATGPYIVVQVLDREQYKGQQARQIDTLLAVLYGLLALAIVIAILGIVNTLALSVVERRREIGMLRAVGTRRVQVRRMIYLEAALIAVFGAVVGVLLGLGLGTAFIRTLRDQGIDRIAVPWGQLVAMLIAAAVVGVVAALVPAIRAARTPPLAAIADL</sequence>
<feature type="transmembrane region" description="Helical" evidence="7">
    <location>
        <begin position="258"/>
        <end position="284"/>
    </location>
</feature>
<proteinExistence type="inferred from homology"/>
<reference evidence="10" key="1">
    <citation type="submission" date="2021-07" db="EMBL/GenBank/DDBJ databases">
        <title>Candidatus Kaistella beijingensis sp. nov. isolated from a municipal wastewater treatment plant is involved in sludge foaming.</title>
        <authorList>
            <person name="Song Y."/>
            <person name="Liu S.-J."/>
        </authorList>
    </citation>
    <scope>NUCLEOTIDE SEQUENCE</scope>
    <source>
        <strain evidence="10">DSM 43998</strain>
    </source>
</reference>
<dbReference type="RefSeq" id="WP_066468771.1">
    <property type="nucleotide sequence ID" value="NZ_CBCRUZ010000004.1"/>
</dbReference>
<dbReference type="PANTHER" id="PTHR30572">
    <property type="entry name" value="MEMBRANE COMPONENT OF TRANSPORTER-RELATED"/>
    <property type="match status" value="1"/>
</dbReference>
<feature type="transmembrane region" description="Helical" evidence="7">
    <location>
        <begin position="426"/>
        <end position="446"/>
    </location>
</feature>
<feature type="domain" description="ABC3 transporter permease C-terminal" evidence="8">
    <location>
        <begin position="262"/>
        <end position="383"/>
    </location>
</feature>
<evidence type="ECO:0000256" key="5">
    <source>
        <dbReference type="ARBA" id="ARBA00023136"/>
    </source>
</evidence>
<feature type="transmembrane region" description="Helical" evidence="7">
    <location>
        <begin position="402"/>
        <end position="420"/>
    </location>
</feature>
<dbReference type="PANTHER" id="PTHR30572:SF4">
    <property type="entry name" value="ABC TRANSPORTER PERMEASE YTRF"/>
    <property type="match status" value="1"/>
</dbReference>
<comment type="subcellular location">
    <subcellularLocation>
        <location evidence="1">Cell membrane</location>
        <topology evidence="1">Multi-pass membrane protein</topology>
    </subcellularLocation>
</comment>
<keyword evidence="4 7" id="KW-1133">Transmembrane helix</keyword>
<feature type="transmembrane region" description="Helical" evidence="7">
    <location>
        <begin position="800"/>
        <end position="820"/>
    </location>
</feature>
<keyword evidence="5 7" id="KW-0472">Membrane</keyword>
<comment type="similarity">
    <text evidence="6">Belongs to the ABC-4 integral membrane protein family.</text>
</comment>
<keyword evidence="11" id="KW-1185">Reference proteome</keyword>
<evidence type="ECO:0000313" key="11">
    <source>
        <dbReference type="Proteomes" id="UP000887023"/>
    </source>
</evidence>
<keyword evidence="2" id="KW-1003">Cell membrane</keyword>
<dbReference type="Pfam" id="PF12704">
    <property type="entry name" value="MacB_PCD"/>
    <property type="match status" value="2"/>
</dbReference>
<feature type="domain" description="MacB-like periplasmic core" evidence="9">
    <location>
        <begin position="17"/>
        <end position="227"/>
    </location>
</feature>
<evidence type="ECO:0000256" key="4">
    <source>
        <dbReference type="ARBA" id="ARBA00022989"/>
    </source>
</evidence>
<feature type="transmembrane region" description="Helical" evidence="7">
    <location>
        <begin position="709"/>
        <end position="735"/>
    </location>
</feature>
<dbReference type="Pfam" id="PF02687">
    <property type="entry name" value="FtsX"/>
    <property type="match status" value="2"/>
</dbReference>
<feature type="transmembrane region" description="Helical" evidence="7">
    <location>
        <begin position="483"/>
        <end position="505"/>
    </location>
</feature>
<protein>
    <submittedName>
        <fullName evidence="10">FtsX-like permease family protein</fullName>
    </submittedName>
</protein>